<dbReference type="GO" id="GO:0070043">
    <property type="term" value="F:rRNA (guanine-N7-)-methyltransferase activity"/>
    <property type="evidence" value="ECO:0007669"/>
    <property type="project" value="TreeGrafter"/>
</dbReference>
<gene>
    <name evidence="5" type="ORF">C1SCF055_LOCUS18611</name>
</gene>
<proteinExistence type="predicted"/>
<feature type="domain" description="Ribosomal RNA large subunit methyltransferase K/L-like methyltransferase" evidence="3">
    <location>
        <begin position="182"/>
        <end position="309"/>
    </location>
</feature>
<protein>
    <submittedName>
        <fullName evidence="5">Uncharacterized protein</fullName>
    </submittedName>
</protein>
<evidence type="ECO:0000256" key="1">
    <source>
        <dbReference type="ARBA" id="ARBA00022603"/>
    </source>
</evidence>
<keyword evidence="7" id="KW-1185">Reference proteome</keyword>
<dbReference type="Gene3D" id="3.30.2130.30">
    <property type="match status" value="1"/>
</dbReference>
<feature type="domain" description="RlmL ferredoxin-like" evidence="4">
    <location>
        <begin position="15"/>
        <end position="70"/>
    </location>
</feature>
<evidence type="ECO:0000313" key="5">
    <source>
        <dbReference type="EMBL" id="CAI3991726.1"/>
    </source>
</evidence>
<reference evidence="5" key="1">
    <citation type="submission" date="2022-10" db="EMBL/GenBank/DDBJ databases">
        <authorList>
            <person name="Chen Y."/>
            <person name="Dougan E. K."/>
            <person name="Chan C."/>
            <person name="Rhodes N."/>
            <person name="Thang M."/>
        </authorList>
    </citation>
    <scope>NUCLEOTIDE SEQUENCE</scope>
</reference>
<dbReference type="OrthoDB" id="428012at2759"/>
<comment type="caution">
    <text evidence="5">The sequence shown here is derived from an EMBL/GenBank/DDBJ whole genome shotgun (WGS) entry which is preliminary data.</text>
</comment>
<dbReference type="PANTHER" id="PTHR47313:SF1">
    <property type="entry name" value="RIBOSOMAL RNA LARGE SUBUNIT METHYLTRANSFERASE K_L"/>
    <property type="match status" value="1"/>
</dbReference>
<keyword evidence="1" id="KW-0489">Methyltransferase</keyword>
<dbReference type="EMBL" id="CAMXCT030001624">
    <property type="protein sequence ID" value="CAL4779038.1"/>
    <property type="molecule type" value="Genomic_DNA"/>
</dbReference>
<evidence type="ECO:0000259" key="3">
    <source>
        <dbReference type="Pfam" id="PF01170"/>
    </source>
</evidence>
<dbReference type="InterPro" id="IPR053943">
    <property type="entry name" value="RlmKL-like_Mtase_CS"/>
</dbReference>
<evidence type="ECO:0000256" key="2">
    <source>
        <dbReference type="ARBA" id="ARBA00022679"/>
    </source>
</evidence>
<dbReference type="InterPro" id="IPR029063">
    <property type="entry name" value="SAM-dependent_MTases_sf"/>
</dbReference>
<sequence>MASRGVGSPGALRRLFLVTSPGLERSLERELQLLGVPGQFETLHGGVAVHGLAETMWRCTLQSRLAELVLLRLGDPFHAPDVRSLDAGLQRLPWHHYLRLGAMTPIIKVSSVMLRRFQEKSRLYHTKLIEERVADSIRAAANLQEQEVASPSGAAELPEVRLRLRHNEAQVSVAASGLLHKRGARKAIGDASMRETYAAACVLASPMLRRLTAAAHHDEELVLWDPFCGSGAILLEALEIALGQAPGGPFSKYHPFKSFPCHDAQEYERVAKSIQPEPNASISKLTLLGSDQSEEQIQRLQSNLRRCLRRLQIPSIQAVREAKGKASSREELLEALPCRVQLVQGSISKVVKRLQGRPTMIVTNVPFGLASGGKQDREWGLPEASDTYGQLGRLLRQQRADWRGVYCLAAFPDSFRTHTGLDWSSELRFLSGSRWVDLLSWSGSVRQARKG</sequence>
<dbReference type="Pfam" id="PF01170">
    <property type="entry name" value="UPF0020"/>
    <property type="match status" value="1"/>
</dbReference>
<dbReference type="PROSITE" id="PS01261">
    <property type="entry name" value="UPF0020"/>
    <property type="match status" value="1"/>
</dbReference>
<dbReference type="GO" id="GO:0043527">
    <property type="term" value="C:tRNA methyltransferase complex"/>
    <property type="evidence" value="ECO:0007669"/>
    <property type="project" value="UniProtKB-ARBA"/>
</dbReference>
<evidence type="ECO:0000313" key="7">
    <source>
        <dbReference type="Proteomes" id="UP001152797"/>
    </source>
</evidence>
<dbReference type="GO" id="GO:0008990">
    <property type="term" value="F:rRNA (guanine-N2-)-methyltransferase activity"/>
    <property type="evidence" value="ECO:0007669"/>
    <property type="project" value="TreeGrafter"/>
</dbReference>
<dbReference type="Gene3D" id="3.40.50.150">
    <property type="entry name" value="Vaccinia Virus protein VP39"/>
    <property type="match status" value="1"/>
</dbReference>
<dbReference type="EMBL" id="CAMXCT010001624">
    <property type="protein sequence ID" value="CAI3991726.1"/>
    <property type="molecule type" value="Genomic_DNA"/>
</dbReference>
<dbReference type="SUPFAM" id="SSF53335">
    <property type="entry name" value="S-adenosyl-L-methionine-dependent methyltransferases"/>
    <property type="match status" value="1"/>
</dbReference>
<dbReference type="Proteomes" id="UP001152797">
    <property type="component" value="Unassembled WGS sequence"/>
</dbReference>
<accession>A0A9P1CHX6</accession>
<organism evidence="5">
    <name type="scientific">Cladocopium goreaui</name>
    <dbReference type="NCBI Taxonomy" id="2562237"/>
    <lineage>
        <taxon>Eukaryota</taxon>
        <taxon>Sar</taxon>
        <taxon>Alveolata</taxon>
        <taxon>Dinophyceae</taxon>
        <taxon>Suessiales</taxon>
        <taxon>Symbiodiniaceae</taxon>
        <taxon>Cladocopium</taxon>
    </lineage>
</organism>
<dbReference type="AlphaFoldDB" id="A0A9P1CHX6"/>
<keyword evidence="2" id="KW-0808">Transferase</keyword>
<dbReference type="Pfam" id="PF22020">
    <property type="entry name" value="RlmL_1st"/>
    <property type="match status" value="1"/>
</dbReference>
<dbReference type="EMBL" id="CAMXCT020001624">
    <property type="protein sequence ID" value="CAL1145101.1"/>
    <property type="molecule type" value="Genomic_DNA"/>
</dbReference>
<evidence type="ECO:0000313" key="6">
    <source>
        <dbReference type="EMBL" id="CAL4779038.1"/>
    </source>
</evidence>
<dbReference type="CDD" id="cd11715">
    <property type="entry name" value="THUMP_AdoMetMT"/>
    <property type="match status" value="1"/>
</dbReference>
<reference evidence="6 7" key="2">
    <citation type="submission" date="2024-05" db="EMBL/GenBank/DDBJ databases">
        <authorList>
            <person name="Chen Y."/>
            <person name="Shah S."/>
            <person name="Dougan E. K."/>
            <person name="Thang M."/>
            <person name="Chan C."/>
        </authorList>
    </citation>
    <scope>NUCLEOTIDE SEQUENCE [LARGE SCALE GENOMIC DNA]</scope>
</reference>
<dbReference type="InterPro" id="IPR000241">
    <property type="entry name" value="RlmKL-like_Mtase"/>
</dbReference>
<dbReference type="InterPro" id="IPR054170">
    <property type="entry name" value="RlmL_1st"/>
</dbReference>
<evidence type="ECO:0000259" key="4">
    <source>
        <dbReference type="Pfam" id="PF22020"/>
    </source>
</evidence>
<name>A0A9P1CHX6_9DINO</name>
<dbReference type="PANTHER" id="PTHR47313">
    <property type="entry name" value="RIBOSOMAL RNA LARGE SUBUNIT METHYLTRANSFERASE K/L"/>
    <property type="match status" value="1"/>
</dbReference>